<keyword evidence="2" id="KW-0378">Hydrolase</keyword>
<protein>
    <submittedName>
        <fullName evidence="2">Alpha/beta hydrolase</fullName>
    </submittedName>
</protein>
<comment type="caution">
    <text evidence="2">The sequence shown here is derived from an EMBL/GenBank/DDBJ whole genome shotgun (WGS) entry which is preliminary data.</text>
</comment>
<dbReference type="PRINTS" id="PR00111">
    <property type="entry name" value="ABHYDROLASE"/>
</dbReference>
<dbReference type="InterPro" id="IPR050266">
    <property type="entry name" value="AB_hydrolase_sf"/>
</dbReference>
<dbReference type="PANTHER" id="PTHR43798:SF33">
    <property type="entry name" value="HYDROLASE, PUTATIVE (AFU_ORTHOLOGUE AFUA_2G14860)-RELATED"/>
    <property type="match status" value="1"/>
</dbReference>
<dbReference type="RefSeq" id="WP_111469628.1">
    <property type="nucleotide sequence ID" value="NZ_QLIX01000005.1"/>
</dbReference>
<gene>
    <name evidence="2" type="ORF">DOO78_10130</name>
</gene>
<keyword evidence="3" id="KW-1185">Reference proteome</keyword>
<dbReference type="EMBL" id="QLIX01000005">
    <property type="protein sequence ID" value="RAI59371.1"/>
    <property type="molecule type" value="Genomic_DNA"/>
</dbReference>
<accession>A0A327M7U0</accession>
<reference evidence="3" key="1">
    <citation type="submission" date="2018-06" db="EMBL/GenBank/DDBJ databases">
        <authorList>
            <person name="Khan S.A."/>
        </authorList>
    </citation>
    <scope>NUCLEOTIDE SEQUENCE [LARGE SCALE GENOMIC DNA]</scope>
    <source>
        <strain evidence="3">DB-1506</strain>
    </source>
</reference>
<dbReference type="PANTHER" id="PTHR43798">
    <property type="entry name" value="MONOACYLGLYCEROL LIPASE"/>
    <property type="match status" value="1"/>
</dbReference>
<evidence type="ECO:0000313" key="2">
    <source>
        <dbReference type="EMBL" id="RAI59371.1"/>
    </source>
</evidence>
<dbReference type="SUPFAM" id="SSF53474">
    <property type="entry name" value="alpha/beta-Hydrolases"/>
    <property type="match status" value="1"/>
</dbReference>
<organism evidence="2 3">
    <name type="scientific">Roseicella frigidaeris</name>
    <dbReference type="NCBI Taxonomy" id="2230885"/>
    <lineage>
        <taxon>Bacteria</taxon>
        <taxon>Pseudomonadati</taxon>
        <taxon>Pseudomonadota</taxon>
        <taxon>Alphaproteobacteria</taxon>
        <taxon>Acetobacterales</taxon>
        <taxon>Roseomonadaceae</taxon>
        <taxon>Roseicella</taxon>
    </lineage>
</organism>
<dbReference type="Proteomes" id="UP000249065">
    <property type="component" value="Unassembled WGS sequence"/>
</dbReference>
<dbReference type="GO" id="GO:0016787">
    <property type="term" value="F:hydrolase activity"/>
    <property type="evidence" value="ECO:0007669"/>
    <property type="project" value="UniProtKB-KW"/>
</dbReference>
<evidence type="ECO:0000313" key="3">
    <source>
        <dbReference type="Proteomes" id="UP000249065"/>
    </source>
</evidence>
<dbReference type="Gene3D" id="3.40.50.1820">
    <property type="entry name" value="alpha/beta hydrolase"/>
    <property type="match status" value="1"/>
</dbReference>
<dbReference type="GO" id="GO:0016020">
    <property type="term" value="C:membrane"/>
    <property type="evidence" value="ECO:0007669"/>
    <property type="project" value="TreeGrafter"/>
</dbReference>
<dbReference type="InterPro" id="IPR000073">
    <property type="entry name" value="AB_hydrolase_1"/>
</dbReference>
<dbReference type="OrthoDB" id="9804723at2"/>
<feature type="domain" description="AB hydrolase-1" evidence="1">
    <location>
        <begin position="12"/>
        <end position="237"/>
    </location>
</feature>
<sequence length="254" mass="26751">MSPDTHTPAAMPPMILLHGIGGASWSALRQALAPDPVLDWPLPGYAGSEPLPETSFAALSAALLARLDREGIARTDLLGHSIGGMLALDFALRFPGRVRGLVLYATTPAFGGKDPAFAETFLAERLAPLDAGQDMAQLAEESIRPMLRPGTPEAAVREAVAALAATPEAAYRATVRCLTTFNRRDELPRLAMPVLLIAGEADPLAPPKTMARMQAAIPDARLAVLPGCGHFAHLEDPAGFVAALRDFRQGLAPA</sequence>
<dbReference type="AlphaFoldDB" id="A0A327M7U0"/>
<evidence type="ECO:0000259" key="1">
    <source>
        <dbReference type="Pfam" id="PF00561"/>
    </source>
</evidence>
<name>A0A327M7U0_9PROT</name>
<dbReference type="InterPro" id="IPR029058">
    <property type="entry name" value="AB_hydrolase_fold"/>
</dbReference>
<dbReference type="Pfam" id="PF00561">
    <property type="entry name" value="Abhydrolase_1"/>
    <property type="match status" value="1"/>
</dbReference>
<proteinExistence type="predicted"/>